<name>A0A1G2EA24_9BACT</name>
<protein>
    <recommendedName>
        <fullName evidence="3">glucose-6-phosphate isomerase</fullName>
        <ecNumber evidence="3">5.3.1.9</ecNumber>
    </recommendedName>
</protein>
<sequence>MEINIKSKKPDLIRYAKQLQDVLYEQDWVRKIKDFPVYYVWRGVKKDGELRYDITIIPPKMLGKEFPKTKGHEHKGNFSEIITVLEGEAFYLCQWGKAGKIDKIEVIKAKKGNWIIYPPKNNHLTINPGKKRLVMANWISEKTQNDFSLFEKFQGAGYYYTKSGWVKNKKYKSVPKLRFKKPLKRAPKDLSFLYDKSK</sequence>
<keyword evidence="4" id="KW-0312">Gluconeogenesis</keyword>
<evidence type="ECO:0000256" key="6">
    <source>
        <dbReference type="ARBA" id="ARBA00029321"/>
    </source>
</evidence>
<dbReference type="AlphaFoldDB" id="A0A1G2EA24"/>
<evidence type="ECO:0000313" key="8">
    <source>
        <dbReference type="EMBL" id="OGZ22656.1"/>
    </source>
</evidence>
<dbReference type="GO" id="GO:0005737">
    <property type="term" value="C:cytoplasm"/>
    <property type="evidence" value="ECO:0007669"/>
    <property type="project" value="InterPro"/>
</dbReference>
<evidence type="ECO:0000256" key="1">
    <source>
        <dbReference type="ARBA" id="ARBA00004926"/>
    </source>
</evidence>
<dbReference type="Gene3D" id="2.60.120.10">
    <property type="entry name" value="Jelly Rolls"/>
    <property type="match status" value="1"/>
</dbReference>
<dbReference type="Proteomes" id="UP000176406">
    <property type="component" value="Unassembled WGS sequence"/>
</dbReference>
<comment type="similarity">
    <text evidence="2">Belongs to the archaeal-type GPI family.</text>
</comment>
<evidence type="ECO:0000256" key="5">
    <source>
        <dbReference type="ARBA" id="ARBA00023152"/>
    </source>
</evidence>
<dbReference type="UniPathway" id="UPA00109">
    <property type="reaction ID" value="UER00181"/>
</dbReference>
<dbReference type="InterPro" id="IPR011051">
    <property type="entry name" value="RmlC_Cupin_sf"/>
</dbReference>
<dbReference type="InterPro" id="IPR010551">
    <property type="entry name" value="G6P_isomerase_prok"/>
</dbReference>
<evidence type="ECO:0000256" key="2">
    <source>
        <dbReference type="ARBA" id="ARBA00006542"/>
    </source>
</evidence>
<gene>
    <name evidence="8" type="ORF">A3A08_02200</name>
</gene>
<dbReference type="InterPro" id="IPR014710">
    <property type="entry name" value="RmlC-like_jellyroll"/>
</dbReference>
<dbReference type="GO" id="GO:0004347">
    <property type="term" value="F:glucose-6-phosphate isomerase activity"/>
    <property type="evidence" value="ECO:0007669"/>
    <property type="project" value="UniProtKB-EC"/>
</dbReference>
<dbReference type="EC" id="5.3.1.9" evidence="3"/>
<dbReference type="EMBL" id="MHMG01000039">
    <property type="protein sequence ID" value="OGZ22656.1"/>
    <property type="molecule type" value="Genomic_DNA"/>
</dbReference>
<organism evidence="8 9">
    <name type="scientific">Candidatus Nealsonbacteria bacterium RIFCSPLOWO2_01_FULL_41_9</name>
    <dbReference type="NCBI Taxonomy" id="1801671"/>
    <lineage>
        <taxon>Bacteria</taxon>
        <taxon>Candidatus Nealsoniibacteriota</taxon>
    </lineage>
</organism>
<dbReference type="SUPFAM" id="SSF51182">
    <property type="entry name" value="RmlC-like cupins"/>
    <property type="match status" value="1"/>
</dbReference>
<feature type="domain" description="Glucose-6-phosphate isomerase prokaryote" evidence="7">
    <location>
        <begin position="36"/>
        <end position="175"/>
    </location>
</feature>
<comment type="pathway">
    <text evidence="1">Carbohydrate degradation; glycolysis; D-glyceraldehyde 3-phosphate and glycerone phosphate from D-glucose: step 2/4.</text>
</comment>
<comment type="caution">
    <text evidence="8">The sequence shown here is derived from an EMBL/GenBank/DDBJ whole genome shotgun (WGS) entry which is preliminary data.</text>
</comment>
<evidence type="ECO:0000259" key="7">
    <source>
        <dbReference type="Pfam" id="PF06560"/>
    </source>
</evidence>
<dbReference type="GO" id="GO:0006096">
    <property type="term" value="P:glycolytic process"/>
    <property type="evidence" value="ECO:0007669"/>
    <property type="project" value="UniProtKB-UniPathway"/>
</dbReference>
<dbReference type="Pfam" id="PF06560">
    <property type="entry name" value="GPI"/>
    <property type="match status" value="1"/>
</dbReference>
<comment type="catalytic activity">
    <reaction evidence="6">
        <text>alpha-D-glucose 6-phosphate = beta-D-fructose 6-phosphate</text>
        <dbReference type="Rhea" id="RHEA:11816"/>
        <dbReference type="ChEBI" id="CHEBI:57634"/>
        <dbReference type="ChEBI" id="CHEBI:58225"/>
        <dbReference type="EC" id="5.3.1.9"/>
    </reaction>
</comment>
<accession>A0A1G2EA24</accession>
<dbReference type="GO" id="GO:0006094">
    <property type="term" value="P:gluconeogenesis"/>
    <property type="evidence" value="ECO:0007669"/>
    <property type="project" value="UniProtKB-KW"/>
</dbReference>
<keyword evidence="5" id="KW-0324">Glycolysis</keyword>
<reference evidence="8 9" key="1">
    <citation type="journal article" date="2016" name="Nat. Commun.">
        <title>Thousands of microbial genomes shed light on interconnected biogeochemical processes in an aquifer system.</title>
        <authorList>
            <person name="Anantharaman K."/>
            <person name="Brown C.T."/>
            <person name="Hug L.A."/>
            <person name="Sharon I."/>
            <person name="Castelle C.J."/>
            <person name="Probst A.J."/>
            <person name="Thomas B.C."/>
            <person name="Singh A."/>
            <person name="Wilkins M.J."/>
            <person name="Karaoz U."/>
            <person name="Brodie E.L."/>
            <person name="Williams K.H."/>
            <person name="Hubbard S.S."/>
            <person name="Banfield J.F."/>
        </authorList>
    </citation>
    <scope>NUCLEOTIDE SEQUENCE [LARGE SCALE GENOMIC DNA]</scope>
</reference>
<proteinExistence type="inferred from homology"/>
<dbReference type="CDD" id="cd02218">
    <property type="entry name" value="cupin_PGI"/>
    <property type="match status" value="1"/>
</dbReference>
<evidence type="ECO:0000256" key="4">
    <source>
        <dbReference type="ARBA" id="ARBA00022432"/>
    </source>
</evidence>
<evidence type="ECO:0000313" key="9">
    <source>
        <dbReference type="Proteomes" id="UP000176406"/>
    </source>
</evidence>
<evidence type="ECO:0000256" key="3">
    <source>
        <dbReference type="ARBA" id="ARBA00011952"/>
    </source>
</evidence>